<protein>
    <submittedName>
        <fullName evidence="1">Nucleotidyltransferase</fullName>
    </submittedName>
</protein>
<gene>
    <name evidence="1" type="ORF">E5982_07160</name>
</gene>
<keyword evidence="1" id="KW-0808">Transferase</keyword>
<dbReference type="NCBIfam" id="TIGR01987">
    <property type="entry name" value="HI0074"/>
    <property type="match status" value="1"/>
</dbReference>
<accession>A0A4V5KJS3</accession>
<dbReference type="AlphaFoldDB" id="A0A4V5KJS3"/>
<reference evidence="1 2" key="1">
    <citation type="submission" date="2019-04" db="EMBL/GenBank/DDBJ databases">
        <title>Microbes associate with the intestines of laboratory mice.</title>
        <authorList>
            <person name="Navarre W."/>
            <person name="Wong E."/>
            <person name="Huang K.C."/>
            <person name="Tropini C."/>
            <person name="Ng K."/>
            <person name="Yu B."/>
        </authorList>
    </citation>
    <scope>NUCLEOTIDE SEQUENCE [LARGE SCALE GENOMIC DNA]</scope>
    <source>
        <strain evidence="1 2">NM48_B13</strain>
    </source>
</reference>
<dbReference type="Gene3D" id="1.20.120.330">
    <property type="entry name" value="Nucleotidyltransferases domain 2"/>
    <property type="match status" value="1"/>
</dbReference>
<keyword evidence="2" id="KW-1185">Reference proteome</keyword>
<dbReference type="InterPro" id="IPR010235">
    <property type="entry name" value="HepT"/>
</dbReference>
<dbReference type="Proteomes" id="UP000309454">
    <property type="component" value="Unassembled WGS sequence"/>
</dbReference>
<name>A0A4V5KJS3_9ACTN</name>
<sequence>MKKHDNYVAQLTVLQGAGLEDLSNEFVVSGIINKFTLQFELAWKLMKETLAYEGDMAAVSGSPREVLKAAFAAYDFIDEDLWLEMLKARNELSHIYDGDAAAQMVSRIIEAYIPQFIAVREGLDELYAGVLF</sequence>
<dbReference type="OrthoDB" id="9810452at2"/>
<organism evidence="1 2">
    <name type="scientific">Parvibacter caecicola</name>
    <dbReference type="NCBI Taxonomy" id="747645"/>
    <lineage>
        <taxon>Bacteria</taxon>
        <taxon>Bacillati</taxon>
        <taxon>Actinomycetota</taxon>
        <taxon>Coriobacteriia</taxon>
        <taxon>Coriobacteriales</taxon>
        <taxon>Coriobacteriaceae</taxon>
        <taxon>Parvibacter</taxon>
    </lineage>
</organism>
<dbReference type="SUPFAM" id="SSF81593">
    <property type="entry name" value="Nucleotidyltransferase substrate binding subunit/domain"/>
    <property type="match status" value="1"/>
</dbReference>
<dbReference type="EMBL" id="SSTM01000004">
    <property type="protein sequence ID" value="TJW10318.1"/>
    <property type="molecule type" value="Genomic_DNA"/>
</dbReference>
<evidence type="ECO:0000313" key="1">
    <source>
        <dbReference type="EMBL" id="TJW10318.1"/>
    </source>
</evidence>
<dbReference type="RefSeq" id="WP_136845945.1">
    <property type="nucleotide sequence ID" value="NZ_CANPEU010000025.1"/>
</dbReference>
<proteinExistence type="predicted"/>
<dbReference type="Pfam" id="PF08780">
    <property type="entry name" value="NTase_sub_bind"/>
    <property type="match status" value="1"/>
</dbReference>
<evidence type="ECO:0000313" key="2">
    <source>
        <dbReference type="Proteomes" id="UP000309454"/>
    </source>
</evidence>
<comment type="caution">
    <text evidence="1">The sequence shown here is derived from an EMBL/GenBank/DDBJ whole genome shotgun (WGS) entry which is preliminary data.</text>
</comment>
<dbReference type="GO" id="GO:0016740">
    <property type="term" value="F:transferase activity"/>
    <property type="evidence" value="ECO:0007669"/>
    <property type="project" value="UniProtKB-KW"/>
</dbReference>